<protein>
    <submittedName>
        <fullName evidence="1">Uncharacterized protein</fullName>
    </submittedName>
</protein>
<accession>A0A8H5MH12</accession>
<proteinExistence type="predicted"/>
<name>A0A8H5MH12_9AGAR</name>
<dbReference type="Proteomes" id="UP000518752">
    <property type="component" value="Unassembled WGS sequence"/>
</dbReference>
<organism evidence="1 2">
    <name type="scientific">Collybiopsis confluens</name>
    <dbReference type="NCBI Taxonomy" id="2823264"/>
    <lineage>
        <taxon>Eukaryota</taxon>
        <taxon>Fungi</taxon>
        <taxon>Dikarya</taxon>
        <taxon>Basidiomycota</taxon>
        <taxon>Agaricomycotina</taxon>
        <taxon>Agaricomycetes</taxon>
        <taxon>Agaricomycetidae</taxon>
        <taxon>Agaricales</taxon>
        <taxon>Marasmiineae</taxon>
        <taxon>Omphalotaceae</taxon>
        <taxon>Collybiopsis</taxon>
    </lineage>
</organism>
<dbReference type="AlphaFoldDB" id="A0A8H5MH12"/>
<evidence type="ECO:0000313" key="1">
    <source>
        <dbReference type="EMBL" id="KAF5393474.1"/>
    </source>
</evidence>
<gene>
    <name evidence="1" type="ORF">D9757_000674</name>
</gene>
<keyword evidence="2" id="KW-1185">Reference proteome</keyword>
<sequence>MATSHTATQSAIYLAAPSTRSHEKITDFKKFRMQKYRSTDEGKVAAPEGDGGK</sequence>
<comment type="caution">
    <text evidence="1">The sequence shown here is derived from an EMBL/GenBank/DDBJ whole genome shotgun (WGS) entry which is preliminary data.</text>
</comment>
<reference evidence="1 2" key="1">
    <citation type="journal article" date="2020" name="ISME J.">
        <title>Uncovering the hidden diversity of litter-decomposition mechanisms in mushroom-forming fungi.</title>
        <authorList>
            <person name="Floudas D."/>
            <person name="Bentzer J."/>
            <person name="Ahren D."/>
            <person name="Johansson T."/>
            <person name="Persson P."/>
            <person name="Tunlid A."/>
        </authorList>
    </citation>
    <scope>NUCLEOTIDE SEQUENCE [LARGE SCALE GENOMIC DNA]</scope>
    <source>
        <strain evidence="1 2">CBS 406.79</strain>
    </source>
</reference>
<dbReference type="EMBL" id="JAACJN010000002">
    <property type="protein sequence ID" value="KAF5393474.1"/>
    <property type="molecule type" value="Genomic_DNA"/>
</dbReference>
<evidence type="ECO:0000313" key="2">
    <source>
        <dbReference type="Proteomes" id="UP000518752"/>
    </source>
</evidence>